<feature type="signal peptide" evidence="2">
    <location>
        <begin position="1"/>
        <end position="17"/>
    </location>
</feature>
<evidence type="ECO:0008006" key="4">
    <source>
        <dbReference type="Google" id="ProtNLM"/>
    </source>
</evidence>
<sequence length="101" mass="11335">MITAAVYIIRVFLRVRTFTLTAGVLGRINCTARANASETTHEMNARRYVIGALSPAYALEQGFPTRGTRTTSGIRKTRRWYAKKCFGIIIIITICIQCYSV</sequence>
<accession>A0A2S2Q368</accession>
<proteinExistence type="predicted"/>
<organism evidence="3">
    <name type="scientific">Sipha flava</name>
    <name type="common">yellow sugarcane aphid</name>
    <dbReference type="NCBI Taxonomy" id="143950"/>
    <lineage>
        <taxon>Eukaryota</taxon>
        <taxon>Metazoa</taxon>
        <taxon>Ecdysozoa</taxon>
        <taxon>Arthropoda</taxon>
        <taxon>Hexapoda</taxon>
        <taxon>Insecta</taxon>
        <taxon>Pterygota</taxon>
        <taxon>Neoptera</taxon>
        <taxon>Paraneoptera</taxon>
        <taxon>Hemiptera</taxon>
        <taxon>Sternorrhyncha</taxon>
        <taxon>Aphidomorpha</taxon>
        <taxon>Aphidoidea</taxon>
        <taxon>Aphididae</taxon>
        <taxon>Sipha</taxon>
    </lineage>
</organism>
<gene>
    <name evidence="3" type="ORF">g.5452</name>
</gene>
<evidence type="ECO:0000313" key="3">
    <source>
        <dbReference type="EMBL" id="MBY72147.1"/>
    </source>
</evidence>
<feature type="chain" id="PRO_5015527722" description="Secreted protein" evidence="2">
    <location>
        <begin position="18"/>
        <end position="101"/>
    </location>
</feature>
<name>A0A2S2Q368_9HEMI</name>
<keyword evidence="1" id="KW-1133">Transmembrane helix</keyword>
<evidence type="ECO:0000256" key="2">
    <source>
        <dbReference type="SAM" id="SignalP"/>
    </source>
</evidence>
<evidence type="ECO:0000256" key="1">
    <source>
        <dbReference type="SAM" id="Phobius"/>
    </source>
</evidence>
<reference evidence="3" key="1">
    <citation type="submission" date="2018-04" db="EMBL/GenBank/DDBJ databases">
        <title>Transcriptome assembly of Sipha flava.</title>
        <authorList>
            <person name="Scully E.D."/>
            <person name="Geib S.M."/>
            <person name="Palmer N.A."/>
            <person name="Koch K."/>
            <person name="Bradshaw J."/>
            <person name="Heng-Moss T."/>
            <person name="Sarath G."/>
        </authorList>
    </citation>
    <scope>NUCLEOTIDE SEQUENCE</scope>
</reference>
<protein>
    <recommendedName>
        <fullName evidence="4">Secreted protein</fullName>
    </recommendedName>
</protein>
<keyword evidence="1" id="KW-0812">Transmembrane</keyword>
<keyword evidence="2" id="KW-0732">Signal</keyword>
<feature type="transmembrane region" description="Helical" evidence="1">
    <location>
        <begin position="81"/>
        <end position="100"/>
    </location>
</feature>
<dbReference type="EMBL" id="GGMS01002944">
    <property type="protein sequence ID" value="MBY72147.1"/>
    <property type="molecule type" value="Transcribed_RNA"/>
</dbReference>
<keyword evidence="1" id="KW-0472">Membrane</keyword>
<dbReference type="AlphaFoldDB" id="A0A2S2Q368"/>